<evidence type="ECO:0000313" key="2">
    <source>
        <dbReference type="Proteomes" id="UP000789920"/>
    </source>
</evidence>
<sequence>MKLTKLTDDCYLEIIKNLEYNHHSLFNYLLVNRLFCRFTVTLLWANPLNNINKVLIDVTSIFLIYLDENEKQQLTSSAYQINLSCTRIFQKTLFKYVDFLETYHNYKIKNIISLWYQYTQDRSKPSLEISTFMAIQSMLFRRCKRIKKFYISVVEDSSTFSLIPSFWFYSSELRECEFRFVVSNNHNMIVYNYINLISIRNKRIQTIRIMAYNKDIPSDCQEPFLNLISAQTELKEL</sequence>
<proteinExistence type="predicted"/>
<dbReference type="EMBL" id="CAJVQC010000317">
    <property type="protein sequence ID" value="CAG8467053.1"/>
    <property type="molecule type" value="Genomic_DNA"/>
</dbReference>
<organism evidence="1 2">
    <name type="scientific">Racocetra persica</name>
    <dbReference type="NCBI Taxonomy" id="160502"/>
    <lineage>
        <taxon>Eukaryota</taxon>
        <taxon>Fungi</taxon>
        <taxon>Fungi incertae sedis</taxon>
        <taxon>Mucoromycota</taxon>
        <taxon>Glomeromycotina</taxon>
        <taxon>Glomeromycetes</taxon>
        <taxon>Diversisporales</taxon>
        <taxon>Gigasporaceae</taxon>
        <taxon>Racocetra</taxon>
    </lineage>
</organism>
<keyword evidence="2" id="KW-1185">Reference proteome</keyword>
<protein>
    <submittedName>
        <fullName evidence="1">17400_t:CDS:1</fullName>
    </submittedName>
</protein>
<comment type="caution">
    <text evidence="1">The sequence shown here is derived from an EMBL/GenBank/DDBJ whole genome shotgun (WGS) entry which is preliminary data.</text>
</comment>
<gene>
    <name evidence="1" type="ORF">RPERSI_LOCUS407</name>
</gene>
<reference evidence="1" key="1">
    <citation type="submission" date="2021-06" db="EMBL/GenBank/DDBJ databases">
        <authorList>
            <person name="Kallberg Y."/>
            <person name="Tangrot J."/>
            <person name="Rosling A."/>
        </authorList>
    </citation>
    <scope>NUCLEOTIDE SEQUENCE</scope>
    <source>
        <strain evidence="1">MA461A</strain>
    </source>
</reference>
<name>A0ACA9KDK9_9GLOM</name>
<accession>A0ACA9KDK9</accession>
<evidence type="ECO:0000313" key="1">
    <source>
        <dbReference type="EMBL" id="CAG8467053.1"/>
    </source>
</evidence>
<dbReference type="Proteomes" id="UP000789920">
    <property type="component" value="Unassembled WGS sequence"/>
</dbReference>